<dbReference type="Pfam" id="PF06923">
    <property type="entry name" value="GutM"/>
    <property type="match status" value="1"/>
</dbReference>
<dbReference type="Proteomes" id="UP000249495">
    <property type="component" value="Chromosome 1"/>
</dbReference>
<protein>
    <submittedName>
        <fullName evidence="2">Glucitol operon activator protein</fullName>
    </submittedName>
</protein>
<organism evidence="2 3">
    <name type="scientific">Streptococcus ferus</name>
    <dbReference type="NCBI Taxonomy" id="1345"/>
    <lineage>
        <taxon>Bacteria</taxon>
        <taxon>Bacillati</taxon>
        <taxon>Bacillota</taxon>
        <taxon>Bacilli</taxon>
        <taxon>Lactobacillales</taxon>
        <taxon>Streptococcaceae</taxon>
        <taxon>Streptococcus</taxon>
    </lineage>
</organism>
<keyword evidence="1" id="KW-1133">Transmembrane helix</keyword>
<accession>A0A2X3VP05</accession>
<proteinExistence type="predicted"/>
<reference evidence="2 3" key="1">
    <citation type="submission" date="2018-06" db="EMBL/GenBank/DDBJ databases">
        <authorList>
            <consortium name="Pathogen Informatics"/>
            <person name="Doyle S."/>
        </authorList>
    </citation>
    <scope>NUCLEOTIDE SEQUENCE [LARGE SCALE GENOMIC DNA]</scope>
    <source>
        <strain evidence="2 3">NCTC12278</strain>
    </source>
</reference>
<dbReference type="STRING" id="1123303.GCA_000372425_01258"/>
<dbReference type="InterPro" id="IPR009693">
    <property type="entry name" value="Glucitol_operon_activator"/>
</dbReference>
<gene>
    <name evidence="2" type="ORF">NCTC12278_01746</name>
</gene>
<keyword evidence="1" id="KW-0812">Transmembrane</keyword>
<dbReference type="OrthoDB" id="9096700at2"/>
<evidence type="ECO:0000313" key="2">
    <source>
        <dbReference type="EMBL" id="SQF41148.1"/>
    </source>
</evidence>
<dbReference type="AlphaFoldDB" id="A0A2X3VP05"/>
<keyword evidence="3" id="KW-1185">Reference proteome</keyword>
<dbReference type="RefSeq" id="WP_018030580.1">
    <property type="nucleotide sequence ID" value="NZ_JBGXSR010000004.1"/>
</dbReference>
<keyword evidence="1" id="KW-0472">Membrane</keyword>
<evidence type="ECO:0000256" key="1">
    <source>
        <dbReference type="SAM" id="Phobius"/>
    </source>
</evidence>
<name>A0A2X3VP05_9STRE</name>
<sequence length="164" mass="18755">MNSIYILGMVVICAYVIQISFGLQQLKHFNHVFSELRQKGRVAIGRRSGKIKAGTIVMFAIDDKGKVLDARKMQGITVLAKFKPMPDYIGEDIHYFDGYNPLVRRENKLLQIAIEDARELFLRIEAGNYRDVPKSAPTFDISSQLNLLFAHVKLYIKNHKRSSL</sequence>
<feature type="transmembrane region" description="Helical" evidence="1">
    <location>
        <begin position="6"/>
        <end position="23"/>
    </location>
</feature>
<dbReference type="PIRSF" id="PIRSF011474">
    <property type="entry name" value="Glucitol_operon_activator"/>
    <property type="match status" value="1"/>
</dbReference>
<evidence type="ECO:0000313" key="3">
    <source>
        <dbReference type="Proteomes" id="UP000249495"/>
    </source>
</evidence>
<dbReference type="KEGG" id="sfer:NCTC12278_01746"/>
<dbReference type="EMBL" id="LS483343">
    <property type="protein sequence ID" value="SQF41148.1"/>
    <property type="molecule type" value="Genomic_DNA"/>
</dbReference>